<evidence type="ECO:0000313" key="2">
    <source>
        <dbReference type="EMBL" id="NHO65749.1"/>
    </source>
</evidence>
<dbReference type="SMART" id="SM00474">
    <property type="entry name" value="35EXOc"/>
    <property type="match status" value="1"/>
</dbReference>
<dbReference type="GO" id="GO:0008408">
    <property type="term" value="F:3'-5' exonuclease activity"/>
    <property type="evidence" value="ECO:0007669"/>
    <property type="project" value="InterPro"/>
</dbReference>
<dbReference type="EMBL" id="JAAONZ010000005">
    <property type="protein sequence ID" value="NHO65749.1"/>
    <property type="molecule type" value="Genomic_DNA"/>
</dbReference>
<dbReference type="PANTHER" id="PTHR47765">
    <property type="entry name" value="3'-5' EXONUCLEASE DOMAIN-CONTAINING PROTEIN"/>
    <property type="match status" value="1"/>
</dbReference>
<comment type="caution">
    <text evidence="2">The sequence shown here is derived from an EMBL/GenBank/DDBJ whole genome shotgun (WGS) entry which is preliminary data.</text>
</comment>
<dbReference type="InterPro" id="IPR002562">
    <property type="entry name" value="3'-5'_exonuclease_dom"/>
</dbReference>
<keyword evidence="3" id="KW-1185">Reference proteome</keyword>
<dbReference type="Proteomes" id="UP000787472">
    <property type="component" value="Unassembled WGS sequence"/>
</dbReference>
<dbReference type="InterPro" id="IPR012337">
    <property type="entry name" value="RNaseH-like_sf"/>
</dbReference>
<dbReference type="Pfam" id="PF01612">
    <property type="entry name" value="DNA_pol_A_exo1"/>
    <property type="match status" value="1"/>
</dbReference>
<dbReference type="SUPFAM" id="SSF53098">
    <property type="entry name" value="Ribonuclease H-like"/>
    <property type="match status" value="1"/>
</dbReference>
<keyword evidence="2" id="KW-0378">Hydrolase</keyword>
<keyword evidence="2" id="KW-0540">Nuclease</keyword>
<dbReference type="GO" id="GO:0006139">
    <property type="term" value="P:nucleobase-containing compound metabolic process"/>
    <property type="evidence" value="ECO:0007669"/>
    <property type="project" value="InterPro"/>
</dbReference>
<reference evidence="2" key="1">
    <citation type="submission" date="2020-03" db="EMBL/GenBank/DDBJ databases">
        <authorList>
            <person name="Guo F."/>
        </authorList>
    </citation>
    <scope>NUCLEOTIDE SEQUENCE</scope>
    <source>
        <strain evidence="2">JCM 30134</strain>
    </source>
</reference>
<dbReference type="CDD" id="cd06141">
    <property type="entry name" value="WRN_exo"/>
    <property type="match status" value="1"/>
</dbReference>
<dbReference type="InterPro" id="IPR052408">
    <property type="entry name" value="Exonuclease_MUT-7-like"/>
</dbReference>
<sequence>MLRPTKAEINELPPFEGLPLSSITLVDNEAALKLARKALVKADCLGFDTESKPTFRPGERSDGPHLIQLATANRAFLFPASYPAGVELVLEILQSPLVKKVGFGLSGDRTLFRKKYRANLSHLVDLSVTLKTAAKLKQPIGAQASVAMLLGQRLSKKGQTSNWGAPVLKEYQLQYAANDAYAAYCVNQVMEQRAAQVQQGN</sequence>
<accession>A0A9E5JUW3</accession>
<feature type="domain" description="3'-5' exonuclease" evidence="1">
    <location>
        <begin position="23"/>
        <end position="195"/>
    </location>
</feature>
<evidence type="ECO:0000313" key="3">
    <source>
        <dbReference type="Proteomes" id="UP000787472"/>
    </source>
</evidence>
<protein>
    <submittedName>
        <fullName evidence="2">3'-5' exonuclease domain-containing protein 2</fullName>
    </submittedName>
</protein>
<name>A0A9E5JUW3_9GAMM</name>
<keyword evidence="2" id="KW-0269">Exonuclease</keyword>
<organism evidence="2 3">
    <name type="scientific">Pseudomaricurvus hydrocarbonicus</name>
    <dbReference type="NCBI Taxonomy" id="1470433"/>
    <lineage>
        <taxon>Bacteria</taxon>
        <taxon>Pseudomonadati</taxon>
        <taxon>Pseudomonadota</taxon>
        <taxon>Gammaproteobacteria</taxon>
        <taxon>Cellvibrionales</taxon>
        <taxon>Cellvibrionaceae</taxon>
        <taxon>Pseudomaricurvus</taxon>
    </lineage>
</organism>
<proteinExistence type="predicted"/>
<dbReference type="InterPro" id="IPR036397">
    <property type="entry name" value="RNaseH_sf"/>
</dbReference>
<dbReference type="PANTHER" id="PTHR47765:SF2">
    <property type="entry name" value="EXONUCLEASE MUT-7 HOMOLOG"/>
    <property type="match status" value="1"/>
</dbReference>
<dbReference type="AlphaFoldDB" id="A0A9E5JUW3"/>
<evidence type="ECO:0000259" key="1">
    <source>
        <dbReference type="SMART" id="SM00474"/>
    </source>
</evidence>
<dbReference type="GO" id="GO:0003676">
    <property type="term" value="F:nucleic acid binding"/>
    <property type="evidence" value="ECO:0007669"/>
    <property type="project" value="InterPro"/>
</dbReference>
<dbReference type="Gene3D" id="3.30.420.10">
    <property type="entry name" value="Ribonuclease H-like superfamily/Ribonuclease H"/>
    <property type="match status" value="1"/>
</dbReference>
<gene>
    <name evidence="2" type="ORF">G8770_09370</name>
</gene>